<name>A0A7J6KY25_PEROL</name>
<dbReference type="InterPro" id="IPR032840">
    <property type="entry name" value="CFAP91_dom"/>
</dbReference>
<evidence type="ECO:0000313" key="11">
    <source>
        <dbReference type="Proteomes" id="UP000572268"/>
    </source>
</evidence>
<evidence type="ECO:0000256" key="2">
    <source>
        <dbReference type="ARBA" id="ARBA00022490"/>
    </source>
</evidence>
<feature type="compositionally biased region" description="Basic and acidic residues" evidence="8">
    <location>
        <begin position="377"/>
        <end position="391"/>
    </location>
</feature>
<dbReference type="InterPro" id="IPR026720">
    <property type="entry name" value="CFAP91"/>
</dbReference>
<feature type="region of interest" description="Disordered" evidence="8">
    <location>
        <begin position="377"/>
        <end position="399"/>
    </location>
</feature>
<gene>
    <name evidence="10" type="primary">MAATS1_2</name>
    <name evidence="10" type="ORF">FOL46_010053</name>
</gene>
<keyword evidence="2" id="KW-0963">Cytoplasm</keyword>
<dbReference type="Proteomes" id="UP000572268">
    <property type="component" value="Unassembled WGS sequence"/>
</dbReference>
<evidence type="ECO:0000256" key="6">
    <source>
        <dbReference type="ARBA" id="ARBA00029555"/>
    </source>
</evidence>
<comment type="subcellular location">
    <subcellularLocation>
        <location evidence="1">Cytoplasm</location>
        <location evidence="1">Cytoskeleton</location>
        <location evidence="1">Cilium axoneme</location>
    </subcellularLocation>
</comment>
<evidence type="ECO:0000256" key="4">
    <source>
        <dbReference type="ARBA" id="ARBA00023273"/>
    </source>
</evidence>
<feature type="coiled-coil region" evidence="7">
    <location>
        <begin position="177"/>
        <end position="212"/>
    </location>
</feature>
<organism evidence="10 11">
    <name type="scientific">Perkinsus olseni</name>
    <name type="common">Perkinsus atlanticus</name>
    <dbReference type="NCBI Taxonomy" id="32597"/>
    <lineage>
        <taxon>Eukaryota</taxon>
        <taxon>Sar</taxon>
        <taxon>Alveolata</taxon>
        <taxon>Perkinsozoa</taxon>
        <taxon>Perkinsea</taxon>
        <taxon>Perkinsida</taxon>
        <taxon>Perkinsidae</taxon>
        <taxon>Perkinsus</taxon>
    </lineage>
</organism>
<dbReference type="GO" id="GO:0005930">
    <property type="term" value="C:axoneme"/>
    <property type="evidence" value="ECO:0007669"/>
    <property type="project" value="UniProtKB-SubCell"/>
</dbReference>
<keyword evidence="4" id="KW-0966">Cell projection</keyword>
<comment type="similarity">
    <text evidence="5">Belongs to the CFAP91 family.</text>
</comment>
<sequence length="925" mass="102336">MLRVGNPSFERLIGTEISAAEKRATSWYSSQLAVSGKQRAKYFNAGTAGYQPLPPAGVVVVDEGAETSFLSTNRSPLESTRTPAVGPRTVGVQSGYRDVEAQTEPYSPPLDSPDGSRERFWQRELLSLEQLTYANRGLYPSEKAIDEMIEDRRLEKEYENDRKLRDGYNQARDALRFERKNRRIDKLNSRRIQALERALADLRREHKAKIDAKLNSIRGQMEHDYGKELLRARTDQTRRLRKAHFTRVRDLASIRSLGDPVGRLGKVIDRHSSPSSSLWAPALRDGPTFGDVGDTLAPSLNRVTAKKDFDQCAGMEEALTMPKPPTDVRSQLRVWLGSDKEKLRAVRVVEELNQPNRLPLLEKCGIIGKVDDVKEKELDETGEKAHDDPGRGPKSPRVKLKHPVEHADDLAKVTLTKVLKGRAAQTMMHQGRDQKRHLIEELMHMDAHHSSGVQTSAEEIDQTDPIPRAVQMEAAFQTMLGRSVGRALDEIAKENSREVGYNRVAKMATYAEGVRRRREGKEAGHRQAALRLRSYEDSFRNSIGTMVQREAESLVDDALAEGLEECAKRRALQEARATARFVNPVLNAMEEEQHGQDAILNRLMEQLLWPHVERRRVEAGLALHQRRFAHAAQRTIEETVRGVAESIAQSGGSGTRSTEDQELQSQESPVPSMLAGYNSASSSSDSESDTDERKKKVTGPLPSATSALADYDSAVGSRKKQRTADTIAATPSQSEGRPANPKALTSSGQSRSSGSGLIAPLLTGGLAPVDIDVGGVQEDARASAGTSVWDEDPPEALKKNKKRSEMVEMMRGLGGVSSRELKNIQELGATAQDIDPSSLQDDHWYEAQQANEQAQKVQEAALGDFYDTTEGAKQANPGGSVGKNHKRKHHINWLAADTIDNGAKRLLDLGTQAGKRGQTAQKYGW</sequence>
<comment type="caution">
    <text evidence="10">The sequence shown here is derived from an EMBL/GenBank/DDBJ whole genome shotgun (WGS) entry which is preliminary data.</text>
</comment>
<feature type="domain" description="CFAP91" evidence="9">
    <location>
        <begin position="92"/>
        <end position="242"/>
    </location>
</feature>
<accession>A0A7J6KY25</accession>
<keyword evidence="3" id="KW-0206">Cytoskeleton</keyword>
<evidence type="ECO:0000256" key="1">
    <source>
        <dbReference type="ARBA" id="ARBA00004430"/>
    </source>
</evidence>
<evidence type="ECO:0000256" key="8">
    <source>
        <dbReference type="SAM" id="MobiDB-lite"/>
    </source>
</evidence>
<evidence type="ECO:0000259" key="9">
    <source>
        <dbReference type="Pfam" id="PF14738"/>
    </source>
</evidence>
<evidence type="ECO:0000313" key="10">
    <source>
        <dbReference type="EMBL" id="KAF4651812.1"/>
    </source>
</evidence>
<reference evidence="10 11" key="1">
    <citation type="submission" date="2020-04" db="EMBL/GenBank/DDBJ databases">
        <title>Perkinsus olseni comparative genomics.</title>
        <authorList>
            <person name="Bogema D.R."/>
        </authorList>
    </citation>
    <scope>NUCLEOTIDE SEQUENCE [LARGE SCALE GENOMIC DNA]</scope>
    <source>
        <strain evidence="10">ATCC PRA-31</strain>
    </source>
</reference>
<evidence type="ECO:0000256" key="3">
    <source>
        <dbReference type="ARBA" id="ARBA00023212"/>
    </source>
</evidence>
<feature type="region of interest" description="Disordered" evidence="8">
    <location>
        <begin position="644"/>
        <end position="756"/>
    </location>
</feature>
<feature type="compositionally biased region" description="Low complexity" evidence="8">
    <location>
        <begin position="746"/>
        <end position="756"/>
    </location>
</feature>
<dbReference type="Pfam" id="PF14738">
    <property type="entry name" value="CFAP91"/>
    <property type="match status" value="1"/>
</dbReference>
<evidence type="ECO:0000256" key="7">
    <source>
        <dbReference type="SAM" id="Coils"/>
    </source>
</evidence>
<evidence type="ECO:0000256" key="5">
    <source>
        <dbReference type="ARBA" id="ARBA00029468"/>
    </source>
</evidence>
<protein>
    <recommendedName>
        <fullName evidence="6">Cilia- and flagella-associated protein 91</fullName>
    </recommendedName>
</protein>
<dbReference type="PANTHER" id="PTHR22455">
    <property type="entry name" value="CILIA- AND FLAGELLA-ASSOCIATED PROTEIN 91"/>
    <property type="match status" value="1"/>
</dbReference>
<proteinExistence type="inferred from homology"/>
<keyword evidence="7" id="KW-0175">Coiled coil</keyword>
<dbReference type="AlphaFoldDB" id="A0A7J6KY25"/>
<dbReference type="EMBL" id="JABANN010000996">
    <property type="protein sequence ID" value="KAF4651812.1"/>
    <property type="molecule type" value="Genomic_DNA"/>
</dbReference>
<dbReference type="PANTHER" id="PTHR22455:SF10">
    <property type="entry name" value="CILIA- AND FLAGELLA-ASSOCIATED PROTEIN 91"/>
    <property type="match status" value="1"/>
</dbReference>